<feature type="compositionally biased region" description="Polar residues" evidence="1">
    <location>
        <begin position="353"/>
        <end position="380"/>
    </location>
</feature>
<accession>A0AAN9UFE0</accession>
<keyword evidence="3" id="KW-1185">Reference proteome</keyword>
<feature type="region of interest" description="Disordered" evidence="1">
    <location>
        <begin position="444"/>
        <end position="538"/>
    </location>
</feature>
<feature type="region of interest" description="Disordered" evidence="1">
    <location>
        <begin position="121"/>
        <end position="140"/>
    </location>
</feature>
<dbReference type="Proteomes" id="UP001320420">
    <property type="component" value="Unassembled WGS sequence"/>
</dbReference>
<feature type="compositionally biased region" description="Low complexity" evidence="1">
    <location>
        <begin position="223"/>
        <end position="241"/>
    </location>
</feature>
<evidence type="ECO:0000313" key="2">
    <source>
        <dbReference type="EMBL" id="KAK7745722.1"/>
    </source>
</evidence>
<evidence type="ECO:0000256" key="1">
    <source>
        <dbReference type="SAM" id="MobiDB-lite"/>
    </source>
</evidence>
<sequence>MCFAEYLGYTCGHTSMSVLRTCPQTTEAPTNPVCNHPATRPQLGQTFCVACAHIQHKRWNNIAEQEHRWMHERGACGCPVKFPNLMQPRMIVGGGRRGSYGIMSPDGNTCTVYGGGYGSKKGGKRSGGKNWRRGGGGGGYNHHNYAQQASRAQQQKDDYPPLQEIREGDDFRYAVRLPSTYGVEWAWDHEKLHRDGKCFCNVRFDKYVPQYDFLSNTQGSSVQQPAQDTGAADGAQAHGAPSNNDFLATQPFGEQSSGQSGTQSSGAQSSSLQPWAPPFAQSSGQGYGQTSTAQSDVPQASAAASQDFATQQGYPQYPTTQNAPQSHEYGSGSSNTAQTYGPNYTQDNRDPFSPNSMDDFSQTVPDSLTQLFPADNSNNDEPVAPPLAPPPPPVPPYTMPRVPLDVNNMPTWNPAQPQRWTCNPPAGYYNAQEVYLPPALPGPSAAATNTATTTSSVTRPPIAHGTNLAATSSGGGNQNSSRNNAKGKGKAKASNRDNNNNTDNDNTNTATANTTATTHIEDSSTGTDLGFGNPPRPVDMQTMWFAPGQAHGAQPPLVGLPIGLGPEGPDGAVQRPGQTYQGPVHAGGGTAEGKKELPPLNGFPIGAGPEGDAHAGPFEECPLYGYYRGAGEYGRGLRRPESAFL</sequence>
<comment type="caution">
    <text evidence="2">The sequence shown here is derived from an EMBL/GenBank/DDBJ whole genome shotgun (WGS) entry which is preliminary data.</text>
</comment>
<protein>
    <submittedName>
        <fullName evidence="2">Uncharacterized protein</fullName>
    </submittedName>
</protein>
<name>A0AAN9UFE0_9PEZI</name>
<feature type="compositionally biased region" description="Low complexity" evidence="1">
    <location>
        <begin position="444"/>
        <end position="458"/>
    </location>
</feature>
<reference evidence="2 3" key="1">
    <citation type="submission" date="2024-02" db="EMBL/GenBank/DDBJ databases">
        <title>De novo assembly and annotation of 12 fungi associated with fruit tree decline syndrome in Ontario, Canada.</title>
        <authorList>
            <person name="Sulman M."/>
            <person name="Ellouze W."/>
            <person name="Ilyukhin E."/>
        </authorList>
    </citation>
    <scope>NUCLEOTIDE SEQUENCE [LARGE SCALE GENOMIC DNA]</scope>
    <source>
        <strain evidence="2 3">M11/M66-122</strain>
    </source>
</reference>
<feature type="region of interest" description="Disordered" evidence="1">
    <location>
        <begin position="218"/>
        <end position="402"/>
    </location>
</feature>
<feature type="compositionally biased region" description="Low complexity" evidence="1">
    <location>
        <begin position="310"/>
        <end position="321"/>
    </location>
</feature>
<feature type="compositionally biased region" description="Basic residues" evidence="1">
    <location>
        <begin position="121"/>
        <end position="132"/>
    </location>
</feature>
<feature type="compositionally biased region" description="Polar residues" evidence="1">
    <location>
        <begin position="280"/>
        <end position="309"/>
    </location>
</feature>
<proteinExistence type="predicted"/>
<feature type="compositionally biased region" description="Pro residues" evidence="1">
    <location>
        <begin position="383"/>
        <end position="398"/>
    </location>
</feature>
<feature type="compositionally biased region" description="Polar residues" evidence="1">
    <location>
        <begin position="331"/>
        <end position="346"/>
    </location>
</feature>
<dbReference type="EMBL" id="JAKJXP020000104">
    <property type="protein sequence ID" value="KAK7745722.1"/>
    <property type="molecule type" value="Genomic_DNA"/>
</dbReference>
<feature type="compositionally biased region" description="Low complexity" evidence="1">
    <location>
        <begin position="253"/>
        <end position="271"/>
    </location>
</feature>
<feature type="compositionally biased region" description="Low complexity" evidence="1">
    <location>
        <begin position="496"/>
        <end position="518"/>
    </location>
</feature>
<gene>
    <name evidence="2" type="ORF">SLS62_009603</name>
</gene>
<organism evidence="2 3">
    <name type="scientific">Diatrype stigma</name>
    <dbReference type="NCBI Taxonomy" id="117547"/>
    <lineage>
        <taxon>Eukaryota</taxon>
        <taxon>Fungi</taxon>
        <taxon>Dikarya</taxon>
        <taxon>Ascomycota</taxon>
        <taxon>Pezizomycotina</taxon>
        <taxon>Sordariomycetes</taxon>
        <taxon>Xylariomycetidae</taxon>
        <taxon>Xylariales</taxon>
        <taxon>Diatrypaceae</taxon>
        <taxon>Diatrype</taxon>
    </lineage>
</organism>
<dbReference type="AlphaFoldDB" id="A0AAN9UFE0"/>
<evidence type="ECO:0000313" key="3">
    <source>
        <dbReference type="Proteomes" id="UP001320420"/>
    </source>
</evidence>